<keyword evidence="2" id="KW-1185">Reference proteome</keyword>
<gene>
    <name evidence="1" type="ORF">ACHAWO_001161</name>
</gene>
<proteinExistence type="predicted"/>
<comment type="caution">
    <text evidence="1">The sequence shown here is derived from an EMBL/GenBank/DDBJ whole genome shotgun (WGS) entry which is preliminary data.</text>
</comment>
<dbReference type="Proteomes" id="UP001530400">
    <property type="component" value="Unassembled WGS sequence"/>
</dbReference>
<evidence type="ECO:0000313" key="2">
    <source>
        <dbReference type="Proteomes" id="UP001530400"/>
    </source>
</evidence>
<accession>A0ABD3NJU1</accession>
<reference evidence="1 2" key="1">
    <citation type="submission" date="2024-10" db="EMBL/GenBank/DDBJ databases">
        <title>Updated reference genomes for cyclostephanoid diatoms.</title>
        <authorList>
            <person name="Roberts W.R."/>
            <person name="Alverson A.J."/>
        </authorList>
    </citation>
    <scope>NUCLEOTIDE SEQUENCE [LARGE SCALE GENOMIC DNA]</scope>
    <source>
        <strain evidence="1 2">AJA010-31</strain>
    </source>
</reference>
<name>A0ABD3NJU1_9STRA</name>
<sequence length="298" mass="32560">MSTRLATALMFVAIGNQRKRATIQEREEVNALVSTKEDVPHKVLILLSAILTLRRHVMTMNQILFRVHRLELVGTFAVHRFIRAQVISLSHQHSSPCPNGQTRCGAFEGFPGVCTSLCCEETKETCYDAEWEPLYCAAISGGGCPCLNNQVKCGATKFYSGYCSDICCDLTTEEVCHDSSAMPYCAKISEGGCPCPNNNEVKCGASQYSSGYCARACCDWTVEEACFDENNKLLSCARFDEGGCQNARQRSVARWPNTALEGDKEEKGAHPSPSLVVFDKGKTAILPGGTSESKLGRL</sequence>
<organism evidence="1 2">
    <name type="scientific">Cyclotella atomus</name>
    <dbReference type="NCBI Taxonomy" id="382360"/>
    <lineage>
        <taxon>Eukaryota</taxon>
        <taxon>Sar</taxon>
        <taxon>Stramenopiles</taxon>
        <taxon>Ochrophyta</taxon>
        <taxon>Bacillariophyta</taxon>
        <taxon>Coscinodiscophyceae</taxon>
        <taxon>Thalassiosirophycidae</taxon>
        <taxon>Stephanodiscales</taxon>
        <taxon>Stephanodiscaceae</taxon>
        <taxon>Cyclotella</taxon>
    </lineage>
</organism>
<evidence type="ECO:0000313" key="1">
    <source>
        <dbReference type="EMBL" id="KAL3774846.1"/>
    </source>
</evidence>
<dbReference type="EMBL" id="JALLPJ020001175">
    <property type="protein sequence ID" value="KAL3774846.1"/>
    <property type="molecule type" value="Genomic_DNA"/>
</dbReference>
<dbReference type="AlphaFoldDB" id="A0ABD3NJU1"/>
<protein>
    <submittedName>
        <fullName evidence="1">Uncharacterized protein</fullName>
    </submittedName>
</protein>